<accession>A0A816NRH3</accession>
<dbReference type="EMBL" id="CAJNRF010002462">
    <property type="protein sequence ID" value="CAF2038744.1"/>
    <property type="molecule type" value="Genomic_DNA"/>
</dbReference>
<evidence type="ECO:0000256" key="2">
    <source>
        <dbReference type="ARBA" id="ARBA00022771"/>
    </source>
</evidence>
<dbReference type="Pfam" id="PF04500">
    <property type="entry name" value="FLYWCH"/>
    <property type="match status" value="1"/>
</dbReference>
<dbReference type="InterPro" id="IPR007588">
    <property type="entry name" value="Znf_FLYWCH"/>
</dbReference>
<dbReference type="GO" id="GO:0008270">
    <property type="term" value="F:zinc ion binding"/>
    <property type="evidence" value="ECO:0007669"/>
    <property type="project" value="UniProtKB-KW"/>
</dbReference>
<evidence type="ECO:0000256" key="1">
    <source>
        <dbReference type="ARBA" id="ARBA00022723"/>
    </source>
</evidence>
<gene>
    <name evidence="5" type="ORF">WKI299_LOCUS7990</name>
</gene>
<keyword evidence="2" id="KW-0863">Zinc-finger</keyword>
<proteinExistence type="predicted"/>
<dbReference type="Gene3D" id="2.20.25.240">
    <property type="match status" value="1"/>
</dbReference>
<evidence type="ECO:0000313" key="5">
    <source>
        <dbReference type="EMBL" id="CAF2038744.1"/>
    </source>
</evidence>
<protein>
    <recommendedName>
        <fullName evidence="4">FLYWCH-type domain-containing protein</fullName>
    </recommendedName>
</protein>
<feature type="domain" description="FLYWCH-type" evidence="4">
    <location>
        <begin position="5"/>
        <end position="60"/>
    </location>
</feature>
<evidence type="ECO:0000259" key="4">
    <source>
        <dbReference type="Pfam" id="PF04500"/>
    </source>
</evidence>
<dbReference type="Proteomes" id="UP000663856">
    <property type="component" value="Unassembled WGS sequence"/>
</dbReference>
<evidence type="ECO:0000256" key="3">
    <source>
        <dbReference type="ARBA" id="ARBA00022833"/>
    </source>
</evidence>
<reference evidence="5" key="1">
    <citation type="submission" date="2021-02" db="EMBL/GenBank/DDBJ databases">
        <authorList>
            <person name="Nowell W R."/>
        </authorList>
    </citation>
    <scope>NUCLEOTIDE SEQUENCE</scope>
</reference>
<name>A0A816NRH3_9BILA</name>
<dbReference type="AlphaFoldDB" id="A0A816NRH3"/>
<keyword evidence="3" id="KW-0862">Zinc</keyword>
<evidence type="ECO:0000313" key="6">
    <source>
        <dbReference type="Proteomes" id="UP000663856"/>
    </source>
</evidence>
<organism evidence="5 6">
    <name type="scientific">Rotaria magnacalcarata</name>
    <dbReference type="NCBI Taxonomy" id="392030"/>
    <lineage>
        <taxon>Eukaryota</taxon>
        <taxon>Metazoa</taxon>
        <taxon>Spiralia</taxon>
        <taxon>Gnathifera</taxon>
        <taxon>Rotifera</taxon>
        <taxon>Eurotatoria</taxon>
        <taxon>Bdelloidea</taxon>
        <taxon>Philodinida</taxon>
        <taxon>Philodinidae</taxon>
        <taxon>Rotaria</taxon>
    </lineage>
</organism>
<sequence length="430" mass="50019">MSAKFVESTHGKKHLCYLGYRYFAKRKNLNGSEYWICVKCSATATSYADSSVVVRDEHTHLPDATDREVLEMRKNLKRKIIDESGSVDSIVEEAYHAIHAQPQSTDLIINLPAIRTIKNTSQKQRRKTRPPIPLKIEQFPFPLPDVYCKSTQGEWFLLYDGLLDATRSLIFATYNDIVSIYHSKKIGTVTGHFIHVHPFFIRYIRFMHIMTDYQHHAFLPYLAVNPNKLILRTITIDFELGVSNVFTKHYPSVIVRGCLFHFGQSLFRKFVDLGLKAAYNDNENLCIWFRSFAALSLLPLNHMLQGLQCLTSTRPEYPNIQGFLDYYHNTYGPFSKFPPHMYNLYRNITPRTINYLEGRHSRMKKHEQALASIARIRDDMGAPTPKHRKNKVVTDECLMKLWKRYDNGRIDITSFLKAAGLRYFQHPSRS</sequence>
<comment type="caution">
    <text evidence="5">The sequence shown here is derived from an EMBL/GenBank/DDBJ whole genome shotgun (WGS) entry which is preliminary data.</text>
</comment>
<keyword evidence="1" id="KW-0479">Metal-binding</keyword>